<evidence type="ECO:0000313" key="3">
    <source>
        <dbReference type="Proteomes" id="UP000430079"/>
    </source>
</evidence>
<dbReference type="InterPro" id="IPR035897">
    <property type="entry name" value="Toll_tir_struct_dom_sf"/>
</dbReference>
<dbReference type="Gene3D" id="3.40.50.10140">
    <property type="entry name" value="Toll/interleukin-1 receptor homology (TIR) domain"/>
    <property type="match status" value="1"/>
</dbReference>
<keyword evidence="3" id="KW-1185">Reference proteome</keyword>
<dbReference type="GO" id="GO:0007165">
    <property type="term" value="P:signal transduction"/>
    <property type="evidence" value="ECO:0007669"/>
    <property type="project" value="InterPro"/>
</dbReference>
<dbReference type="Proteomes" id="UP000430079">
    <property type="component" value="Unassembled WGS sequence"/>
</dbReference>
<dbReference type="Pfam" id="PF13676">
    <property type="entry name" value="TIR_2"/>
    <property type="match status" value="1"/>
</dbReference>
<gene>
    <name evidence="2" type="ORF">Sgleb_59980</name>
</gene>
<evidence type="ECO:0000259" key="1">
    <source>
        <dbReference type="Pfam" id="PF13676"/>
    </source>
</evidence>
<name>A0A640T618_9ACTN</name>
<sequence>MAHAVLKREDAAHLENEDINNDIISEDLVDQLDPNFIYLEGGLFLDDDLWRMAQPIAEHFVSNGSVLVVADVDINQLHEYKTQYRKASTFLGALFDYGQFDRTSPVYGVDQESSWLNPRQIVCQPKKMVLSEWLRPVYDGIPEIMAGLPVRLEFWRHILASGNQGSTGTLQDDQWIDEFDCCPFASVHNYGHGYTVTIGGLVSSDAWVDRCPGNVRWVENIGSVLSREVASDRKRTASHFRSPHLLFLSHRSSDKAMVGEVARELRRKGIAVWLDRDKLIPSDSLWGGISSGLEEMSHFVLFWSRACLSGVGVTREWQAAAAALTDRGIPIIIVRLDDTPVPAVIGDLFRIESNGLSSAEISVSLNEAIERLTRRSSSHS</sequence>
<evidence type="ECO:0000313" key="2">
    <source>
        <dbReference type="EMBL" id="GFE17951.1"/>
    </source>
</evidence>
<dbReference type="InterPro" id="IPR000157">
    <property type="entry name" value="TIR_dom"/>
</dbReference>
<organism evidence="2 3">
    <name type="scientific">Streptomyces glebosus</name>
    <dbReference type="NCBI Taxonomy" id="249580"/>
    <lineage>
        <taxon>Bacteria</taxon>
        <taxon>Bacillati</taxon>
        <taxon>Actinomycetota</taxon>
        <taxon>Actinomycetes</taxon>
        <taxon>Kitasatosporales</taxon>
        <taxon>Streptomycetaceae</taxon>
        <taxon>Streptomyces</taxon>
    </lineage>
</organism>
<comment type="caution">
    <text evidence="2">The sequence shown here is derived from an EMBL/GenBank/DDBJ whole genome shotgun (WGS) entry which is preliminary data.</text>
</comment>
<feature type="domain" description="TIR" evidence="1">
    <location>
        <begin position="247"/>
        <end position="351"/>
    </location>
</feature>
<accession>A0A640T618</accession>
<proteinExistence type="predicted"/>
<dbReference type="AlphaFoldDB" id="A0A640T618"/>
<dbReference type="EMBL" id="BLIO01000001">
    <property type="protein sequence ID" value="GFE17951.1"/>
    <property type="molecule type" value="Genomic_DNA"/>
</dbReference>
<reference evidence="2 3" key="1">
    <citation type="submission" date="2019-12" db="EMBL/GenBank/DDBJ databases">
        <title>Whole genome shotgun sequence of Streptomyces hygroscopicus subsp. glebosus NBRC 13786.</title>
        <authorList>
            <person name="Ichikawa N."/>
            <person name="Kimura A."/>
            <person name="Kitahashi Y."/>
            <person name="Komaki H."/>
            <person name="Tamura T."/>
        </authorList>
    </citation>
    <scope>NUCLEOTIDE SEQUENCE [LARGE SCALE GENOMIC DNA]</scope>
    <source>
        <strain evidence="2 3">NBRC 13786</strain>
    </source>
</reference>
<dbReference type="SUPFAM" id="SSF52200">
    <property type="entry name" value="Toll/Interleukin receptor TIR domain"/>
    <property type="match status" value="1"/>
</dbReference>
<protein>
    <recommendedName>
        <fullName evidence="1">TIR domain-containing protein</fullName>
    </recommendedName>
</protein>